<proteinExistence type="predicted"/>
<reference evidence="1" key="1">
    <citation type="submission" date="2014-11" db="EMBL/GenBank/DDBJ databases">
        <authorList>
            <person name="Amaro Gonzalez C."/>
        </authorList>
    </citation>
    <scope>NUCLEOTIDE SEQUENCE</scope>
</reference>
<dbReference type="AlphaFoldDB" id="A0A0E9V398"/>
<reference evidence="1" key="2">
    <citation type="journal article" date="2015" name="Fish Shellfish Immunol.">
        <title>Early steps in the European eel (Anguilla anguilla)-Vibrio vulnificus interaction in the gills: Role of the RtxA13 toxin.</title>
        <authorList>
            <person name="Callol A."/>
            <person name="Pajuelo D."/>
            <person name="Ebbesson L."/>
            <person name="Teles M."/>
            <person name="MacKenzie S."/>
            <person name="Amaro C."/>
        </authorList>
    </citation>
    <scope>NUCLEOTIDE SEQUENCE</scope>
</reference>
<organism evidence="1">
    <name type="scientific">Anguilla anguilla</name>
    <name type="common">European freshwater eel</name>
    <name type="synonym">Muraena anguilla</name>
    <dbReference type="NCBI Taxonomy" id="7936"/>
    <lineage>
        <taxon>Eukaryota</taxon>
        <taxon>Metazoa</taxon>
        <taxon>Chordata</taxon>
        <taxon>Craniata</taxon>
        <taxon>Vertebrata</taxon>
        <taxon>Euteleostomi</taxon>
        <taxon>Actinopterygii</taxon>
        <taxon>Neopterygii</taxon>
        <taxon>Teleostei</taxon>
        <taxon>Anguilliformes</taxon>
        <taxon>Anguillidae</taxon>
        <taxon>Anguilla</taxon>
    </lineage>
</organism>
<evidence type="ECO:0000313" key="1">
    <source>
        <dbReference type="EMBL" id="JAH71905.1"/>
    </source>
</evidence>
<dbReference type="EMBL" id="GBXM01036672">
    <property type="protein sequence ID" value="JAH71905.1"/>
    <property type="molecule type" value="Transcribed_RNA"/>
</dbReference>
<name>A0A0E9V398_ANGAN</name>
<accession>A0A0E9V398</accession>
<protein>
    <submittedName>
        <fullName evidence="1">Uncharacterized protein</fullName>
    </submittedName>
</protein>
<sequence>MPSPFPYRYINKPIITHPYFSKWYKYKIKCSSN</sequence>